<organism evidence="2 3">
    <name type="scientific">Paracoccidioides brasiliensis (strain Pb18)</name>
    <dbReference type="NCBI Taxonomy" id="502780"/>
    <lineage>
        <taxon>Eukaryota</taxon>
        <taxon>Fungi</taxon>
        <taxon>Dikarya</taxon>
        <taxon>Ascomycota</taxon>
        <taxon>Pezizomycotina</taxon>
        <taxon>Eurotiomycetes</taxon>
        <taxon>Eurotiomycetidae</taxon>
        <taxon>Onygenales</taxon>
        <taxon>Ajellomycetaceae</taxon>
        <taxon>Paracoccidioides</taxon>
    </lineage>
</organism>
<evidence type="ECO:0000313" key="3">
    <source>
        <dbReference type="Proteomes" id="UP000001628"/>
    </source>
</evidence>
<dbReference type="RefSeq" id="XP_010763164.1">
    <property type="nucleotide sequence ID" value="XM_010764862.1"/>
</dbReference>
<reference evidence="2 3" key="1">
    <citation type="journal article" date="2011" name="PLoS Genet.">
        <title>Comparative genomic analysis of human fungal pathogens causing paracoccidioidomycosis.</title>
        <authorList>
            <person name="Desjardins C.A."/>
            <person name="Champion M.D."/>
            <person name="Holder J.W."/>
            <person name="Muszewska A."/>
            <person name="Goldberg J."/>
            <person name="Bailao A.M."/>
            <person name="Brigido M.M."/>
            <person name="Ferreira M.E."/>
            <person name="Garcia A.M."/>
            <person name="Grynberg M."/>
            <person name="Gujja S."/>
            <person name="Heiman D.I."/>
            <person name="Henn M.R."/>
            <person name="Kodira C.D."/>
            <person name="Leon-Narvaez H."/>
            <person name="Longo L.V."/>
            <person name="Ma L.J."/>
            <person name="Malavazi I."/>
            <person name="Matsuo A.L."/>
            <person name="Morais F.V."/>
            <person name="Pereira M."/>
            <person name="Rodriguez-Brito S."/>
            <person name="Sakthikumar S."/>
            <person name="Salem-Izacc S.M."/>
            <person name="Sykes S.M."/>
            <person name="Teixeira M.M."/>
            <person name="Vallejo M.C."/>
            <person name="Walter M.E."/>
            <person name="Yandava C."/>
            <person name="Young S."/>
            <person name="Zeng Q."/>
            <person name="Zucker J."/>
            <person name="Felipe M.S."/>
            <person name="Goldman G.H."/>
            <person name="Haas B.J."/>
            <person name="McEwen J.G."/>
            <person name="Nino-Vega G."/>
            <person name="Puccia R."/>
            <person name="San-Blas G."/>
            <person name="Soares C.M."/>
            <person name="Birren B.W."/>
            <person name="Cuomo C.A."/>
        </authorList>
    </citation>
    <scope>NUCLEOTIDE SEQUENCE [LARGE SCALE GENOMIC DNA]</scope>
    <source>
        <strain evidence="2 3">Pb18</strain>
    </source>
</reference>
<dbReference type="KEGG" id="pbn:PADG_12322"/>
<feature type="region of interest" description="Disordered" evidence="1">
    <location>
        <begin position="102"/>
        <end position="131"/>
    </location>
</feature>
<feature type="compositionally biased region" description="Low complexity" evidence="1">
    <location>
        <begin position="113"/>
        <end position="131"/>
    </location>
</feature>
<gene>
    <name evidence="2" type="ORF">PADG_12322</name>
</gene>
<keyword evidence="3" id="KW-1185">Reference proteome</keyword>
<dbReference type="VEuPathDB" id="FungiDB:PADG_12322"/>
<dbReference type="AlphaFoldDB" id="A0A0A0HSB5"/>
<dbReference type="EMBL" id="KN275968">
    <property type="protein sequence ID" value="KGM91547.1"/>
    <property type="molecule type" value="Genomic_DNA"/>
</dbReference>
<sequence length="131" mass="14670">MALVIGARIWRRCVIFAPAARPLQPCKLSRVTCPNNTEKACRNATLERLEQTCSHRLPRSRREQEDGGGETLPESFSSERQNMAQLGIYYEELKPAAIDNCNDEETSPLFPLTSGTTIETGTGEWTPQRAM</sequence>
<dbReference type="HOGENOM" id="CLU_1928253_0_0_1"/>
<protein>
    <submittedName>
        <fullName evidence="2">Uncharacterized protein</fullName>
    </submittedName>
</protein>
<accession>A0A0A0HSB5</accession>
<dbReference type="GeneID" id="22588219"/>
<evidence type="ECO:0000313" key="2">
    <source>
        <dbReference type="EMBL" id="KGM91547.1"/>
    </source>
</evidence>
<feature type="region of interest" description="Disordered" evidence="1">
    <location>
        <begin position="52"/>
        <end position="79"/>
    </location>
</feature>
<dbReference type="Proteomes" id="UP000001628">
    <property type="component" value="Unassembled WGS sequence"/>
</dbReference>
<dbReference type="InParanoid" id="A0A0A0HSB5"/>
<evidence type="ECO:0000256" key="1">
    <source>
        <dbReference type="SAM" id="MobiDB-lite"/>
    </source>
</evidence>
<name>A0A0A0HSB5_PARBD</name>
<proteinExistence type="predicted"/>